<gene>
    <name evidence="13" type="ORF">CASFOL_040420</name>
</gene>
<evidence type="ECO:0000313" key="13">
    <source>
        <dbReference type="EMBL" id="KAL3614759.1"/>
    </source>
</evidence>
<keyword evidence="8" id="KW-0804">Transcription</keyword>
<keyword evidence="6" id="KW-0805">Transcription regulation</keyword>
<keyword evidence="14" id="KW-1185">Reference proteome</keyword>
<dbReference type="GO" id="GO:0005634">
    <property type="term" value="C:nucleus"/>
    <property type="evidence" value="ECO:0007669"/>
    <property type="project" value="UniProtKB-SubCell"/>
</dbReference>
<keyword evidence="4 10" id="KW-0863">Zinc-finger</keyword>
<feature type="compositionally biased region" description="Polar residues" evidence="11">
    <location>
        <begin position="36"/>
        <end position="46"/>
    </location>
</feature>
<proteinExistence type="predicted"/>
<keyword evidence="9" id="KW-0539">Nucleus</keyword>
<dbReference type="InterPro" id="IPR012337">
    <property type="entry name" value="RNaseH-like_sf"/>
</dbReference>
<feature type="compositionally biased region" description="Polar residues" evidence="11">
    <location>
        <begin position="1"/>
        <end position="13"/>
    </location>
</feature>
<comment type="subunit">
    <text evidence="2">Homodimer.</text>
</comment>
<sequence length="741" mass="84214">MESSEATQQQASNRIVDDDMDDDDMDDEFMDDIQSEGVTQTEQGAQTGKGPKKRNTRERAMCWKSYNPVFVVEEGIRLKKGECKRCKKLIAADSKRSGTKGLKNHIISCNKKHKESSTQTILAYAPAADGSGSSSLVTWKFDQMAIRLALCEMIIIDELPFIIVEREGFKRFIEKICPQFVIPSRHTIRTDCVKLFLDHKDNLKHFFSRNGTGRISITTDCWTSINNVNFICVTAHGIGKDWVLHKKVISFCKIISHKGDDIGESVIAVLRDWGLENVLCCTVDNASANDGAVRYIKSYLDTWKTNVLGGKHLHMRCAAHILNLVVSDGLEEIGASTRRVREAVKWVKSSPSRTQQFKNYVQAAEVNCTKSLCLDVPTRWNSTYLMLESAEPYEEAFNLFGTMKTFVDDMNSKKYKELPLGPPTRGDWANVRKMIEYLKKFYELTLLFSGTTYATSHLFFIEMCDIFDLISELEESVDRDISEMAKQMRKKVGKYWLETTELNPKMNKILYVAALLDPRQKMKHVDKCLNGLYGVDRGKTLSREVEDSFNELFEFYRNELTPNPPSKKTKTSSVPIPRPGRKDRRGCYTLLTQQTDGEELDDICTSELTIYFTEKQHKVSYDANDQFDILQWWMTNTPRFPILSKMARDILAIPISSVASESAFSTGGRVLSTYRSSLAPNMVEALICAEDWLRSCSVEIKDEEGVPEEELEREFQTVLSIRGTQTTHSQNTPSDVPPKGG</sequence>
<comment type="subcellular location">
    <subcellularLocation>
        <location evidence="1">Nucleus</location>
    </subcellularLocation>
</comment>
<dbReference type="Pfam" id="PF14372">
    <property type="entry name" value="hAT-like_RNase-H"/>
    <property type="match status" value="1"/>
</dbReference>
<feature type="region of interest" description="Disordered" evidence="11">
    <location>
        <begin position="719"/>
        <end position="741"/>
    </location>
</feature>
<dbReference type="InterPro" id="IPR003656">
    <property type="entry name" value="Znf_BED"/>
</dbReference>
<evidence type="ECO:0000256" key="11">
    <source>
        <dbReference type="SAM" id="MobiDB-lite"/>
    </source>
</evidence>
<feature type="region of interest" description="Disordered" evidence="11">
    <location>
        <begin position="1"/>
        <end position="57"/>
    </location>
</feature>
<accession>A0ABD3BBX2</accession>
<evidence type="ECO:0000256" key="8">
    <source>
        <dbReference type="ARBA" id="ARBA00023163"/>
    </source>
</evidence>
<evidence type="ECO:0000313" key="14">
    <source>
        <dbReference type="Proteomes" id="UP001632038"/>
    </source>
</evidence>
<evidence type="ECO:0000256" key="6">
    <source>
        <dbReference type="ARBA" id="ARBA00023015"/>
    </source>
</evidence>
<dbReference type="EMBL" id="JAVIJP010000100">
    <property type="protein sequence ID" value="KAL3614759.1"/>
    <property type="molecule type" value="Genomic_DNA"/>
</dbReference>
<keyword evidence="7" id="KW-0238">DNA-binding</keyword>
<dbReference type="Pfam" id="PF05699">
    <property type="entry name" value="Dimer_Tnp_hAT"/>
    <property type="match status" value="1"/>
</dbReference>
<name>A0ABD3BBX2_9LAMI</name>
<dbReference type="GO" id="GO:0003677">
    <property type="term" value="F:DNA binding"/>
    <property type="evidence" value="ECO:0007669"/>
    <property type="project" value="UniProtKB-KW"/>
</dbReference>
<keyword evidence="3" id="KW-0479">Metal-binding</keyword>
<dbReference type="SUPFAM" id="SSF53098">
    <property type="entry name" value="Ribonuclease H-like"/>
    <property type="match status" value="1"/>
</dbReference>
<organism evidence="13 14">
    <name type="scientific">Castilleja foliolosa</name>
    <dbReference type="NCBI Taxonomy" id="1961234"/>
    <lineage>
        <taxon>Eukaryota</taxon>
        <taxon>Viridiplantae</taxon>
        <taxon>Streptophyta</taxon>
        <taxon>Embryophyta</taxon>
        <taxon>Tracheophyta</taxon>
        <taxon>Spermatophyta</taxon>
        <taxon>Magnoliopsida</taxon>
        <taxon>eudicotyledons</taxon>
        <taxon>Gunneridae</taxon>
        <taxon>Pentapetalae</taxon>
        <taxon>asterids</taxon>
        <taxon>lamiids</taxon>
        <taxon>Lamiales</taxon>
        <taxon>Orobanchaceae</taxon>
        <taxon>Pedicularideae</taxon>
        <taxon>Castillejinae</taxon>
        <taxon>Castilleja</taxon>
    </lineage>
</organism>
<dbReference type="PANTHER" id="PTHR46481:SF10">
    <property type="entry name" value="ZINC FINGER BED DOMAIN-CONTAINING PROTEIN 39"/>
    <property type="match status" value="1"/>
</dbReference>
<dbReference type="AlphaFoldDB" id="A0ABD3BBX2"/>
<feature type="compositionally biased region" description="Polar residues" evidence="11">
    <location>
        <begin position="719"/>
        <end position="734"/>
    </location>
</feature>
<dbReference type="InterPro" id="IPR008906">
    <property type="entry name" value="HATC_C_dom"/>
</dbReference>
<evidence type="ECO:0000256" key="9">
    <source>
        <dbReference type="ARBA" id="ARBA00023242"/>
    </source>
</evidence>
<dbReference type="SUPFAM" id="SSF140996">
    <property type="entry name" value="Hermes dimerisation domain"/>
    <property type="match status" value="1"/>
</dbReference>
<evidence type="ECO:0000256" key="4">
    <source>
        <dbReference type="ARBA" id="ARBA00022771"/>
    </source>
</evidence>
<dbReference type="GO" id="GO:0008270">
    <property type="term" value="F:zinc ion binding"/>
    <property type="evidence" value="ECO:0007669"/>
    <property type="project" value="UniProtKB-KW"/>
</dbReference>
<dbReference type="SMART" id="SM00614">
    <property type="entry name" value="ZnF_BED"/>
    <property type="match status" value="1"/>
</dbReference>
<dbReference type="InterPro" id="IPR052035">
    <property type="entry name" value="ZnF_BED_domain_contain"/>
</dbReference>
<evidence type="ECO:0000256" key="3">
    <source>
        <dbReference type="ARBA" id="ARBA00022723"/>
    </source>
</evidence>
<protein>
    <recommendedName>
        <fullName evidence="12">BED-type domain-containing protein</fullName>
    </recommendedName>
</protein>
<dbReference type="InterPro" id="IPR025525">
    <property type="entry name" value="hAT-like_transposase_RNase-H"/>
</dbReference>
<comment type="caution">
    <text evidence="13">The sequence shown here is derived from an EMBL/GenBank/DDBJ whole genome shotgun (WGS) entry which is preliminary data.</text>
</comment>
<evidence type="ECO:0000256" key="5">
    <source>
        <dbReference type="ARBA" id="ARBA00022833"/>
    </source>
</evidence>
<dbReference type="Proteomes" id="UP001632038">
    <property type="component" value="Unassembled WGS sequence"/>
</dbReference>
<evidence type="ECO:0000256" key="10">
    <source>
        <dbReference type="PROSITE-ProRule" id="PRU00027"/>
    </source>
</evidence>
<dbReference type="PROSITE" id="PS50808">
    <property type="entry name" value="ZF_BED"/>
    <property type="match status" value="1"/>
</dbReference>
<evidence type="ECO:0000259" key="12">
    <source>
        <dbReference type="PROSITE" id="PS50808"/>
    </source>
</evidence>
<keyword evidence="5" id="KW-0862">Zinc</keyword>
<evidence type="ECO:0000256" key="7">
    <source>
        <dbReference type="ARBA" id="ARBA00023125"/>
    </source>
</evidence>
<feature type="compositionally biased region" description="Acidic residues" evidence="11">
    <location>
        <begin position="18"/>
        <end position="34"/>
    </location>
</feature>
<evidence type="ECO:0000256" key="2">
    <source>
        <dbReference type="ARBA" id="ARBA00011738"/>
    </source>
</evidence>
<dbReference type="PANTHER" id="PTHR46481">
    <property type="entry name" value="ZINC FINGER BED DOMAIN-CONTAINING PROTEIN 4"/>
    <property type="match status" value="1"/>
</dbReference>
<reference evidence="14" key="1">
    <citation type="journal article" date="2024" name="IScience">
        <title>Strigolactones Initiate the Formation of Haustorium-like Structures in Castilleja.</title>
        <authorList>
            <person name="Buerger M."/>
            <person name="Peterson D."/>
            <person name="Chory J."/>
        </authorList>
    </citation>
    <scope>NUCLEOTIDE SEQUENCE [LARGE SCALE GENOMIC DNA]</scope>
</reference>
<feature type="domain" description="BED-type" evidence="12">
    <location>
        <begin position="57"/>
        <end position="120"/>
    </location>
</feature>
<evidence type="ECO:0000256" key="1">
    <source>
        <dbReference type="ARBA" id="ARBA00004123"/>
    </source>
</evidence>